<sequence>MITSCLFTVRSSSIPESQASALTAFGLCLALCRQSCWRHHQLPFPARDLHSWSWCCPVSSFLCFLGFPAAVRLCLWEHRLGKGDTSLSDLNSGPRKPPWSITEGEVGVRVPGDRERQATLQSKEPSAVASEEVGVLPGA</sequence>
<evidence type="ECO:0000313" key="2">
    <source>
        <dbReference type="EMBL" id="KAF6302327.1"/>
    </source>
</evidence>
<dbReference type="AlphaFoldDB" id="A0A7J7TPK1"/>
<proteinExistence type="predicted"/>
<evidence type="ECO:0000313" key="3">
    <source>
        <dbReference type="Proteomes" id="UP000558488"/>
    </source>
</evidence>
<evidence type="ECO:0000256" key="1">
    <source>
        <dbReference type="SAM" id="MobiDB-lite"/>
    </source>
</evidence>
<dbReference type="Proteomes" id="UP000558488">
    <property type="component" value="Unassembled WGS sequence"/>
</dbReference>
<organism evidence="2 3">
    <name type="scientific">Pipistrellus kuhlii</name>
    <name type="common">Kuhl's pipistrelle</name>
    <dbReference type="NCBI Taxonomy" id="59472"/>
    <lineage>
        <taxon>Eukaryota</taxon>
        <taxon>Metazoa</taxon>
        <taxon>Chordata</taxon>
        <taxon>Craniata</taxon>
        <taxon>Vertebrata</taxon>
        <taxon>Euteleostomi</taxon>
        <taxon>Mammalia</taxon>
        <taxon>Eutheria</taxon>
        <taxon>Laurasiatheria</taxon>
        <taxon>Chiroptera</taxon>
        <taxon>Yangochiroptera</taxon>
        <taxon>Vespertilionidae</taxon>
        <taxon>Pipistrellus</taxon>
    </lineage>
</organism>
<feature type="region of interest" description="Disordered" evidence="1">
    <location>
        <begin position="83"/>
        <end position="139"/>
    </location>
</feature>
<dbReference type="EMBL" id="JACAGB010000026">
    <property type="protein sequence ID" value="KAF6302327.1"/>
    <property type="molecule type" value="Genomic_DNA"/>
</dbReference>
<reference evidence="2 3" key="1">
    <citation type="journal article" date="2020" name="Nature">
        <title>Six reference-quality genomes reveal evolution of bat adaptations.</title>
        <authorList>
            <person name="Jebb D."/>
            <person name="Huang Z."/>
            <person name="Pippel M."/>
            <person name="Hughes G.M."/>
            <person name="Lavrichenko K."/>
            <person name="Devanna P."/>
            <person name="Winkler S."/>
            <person name="Jermiin L.S."/>
            <person name="Skirmuntt E.C."/>
            <person name="Katzourakis A."/>
            <person name="Burkitt-Gray L."/>
            <person name="Ray D.A."/>
            <person name="Sullivan K.A.M."/>
            <person name="Roscito J.G."/>
            <person name="Kirilenko B.M."/>
            <person name="Davalos L.M."/>
            <person name="Corthals A.P."/>
            <person name="Power M.L."/>
            <person name="Jones G."/>
            <person name="Ransome R.D."/>
            <person name="Dechmann D.K.N."/>
            <person name="Locatelli A.G."/>
            <person name="Puechmaille S.J."/>
            <person name="Fedrigo O."/>
            <person name="Jarvis E.D."/>
            <person name="Hiller M."/>
            <person name="Vernes S.C."/>
            <person name="Myers E.W."/>
            <person name="Teeling E.C."/>
        </authorList>
    </citation>
    <scope>NUCLEOTIDE SEQUENCE [LARGE SCALE GENOMIC DNA]</scope>
    <source>
        <strain evidence="2">MPipKuh1</strain>
        <tissue evidence="2">Flight muscle</tissue>
    </source>
</reference>
<accession>A0A7J7TPK1</accession>
<gene>
    <name evidence="2" type="ORF">mPipKuh1_009316</name>
</gene>
<comment type="caution">
    <text evidence="2">The sequence shown here is derived from an EMBL/GenBank/DDBJ whole genome shotgun (WGS) entry which is preliminary data.</text>
</comment>
<protein>
    <submittedName>
        <fullName evidence="2">Uncharacterized protein</fullName>
    </submittedName>
</protein>
<name>A0A7J7TPK1_PIPKU</name>
<keyword evidence="3" id="KW-1185">Reference proteome</keyword>